<dbReference type="OMA" id="KIITATW"/>
<reference evidence="7 8" key="1">
    <citation type="submission" date="2009-08" db="EMBL/GenBank/DDBJ databases">
        <title>The Genome Sequence of Spizellomyces punctatus strain DAOM BR117.</title>
        <authorList>
            <consortium name="The Broad Institute Genome Sequencing Platform"/>
            <person name="Russ C."/>
            <person name="Cuomo C."/>
            <person name="Shea T."/>
            <person name="Young S.K."/>
            <person name="Zeng Q."/>
            <person name="Koehrsen M."/>
            <person name="Haas B."/>
            <person name="Borodovsky M."/>
            <person name="Guigo R."/>
            <person name="Alvarado L."/>
            <person name="Berlin A."/>
            <person name="Bochicchio J."/>
            <person name="Borenstein D."/>
            <person name="Chapman S."/>
            <person name="Chen Z."/>
            <person name="Engels R."/>
            <person name="Freedman E."/>
            <person name="Gellesch M."/>
            <person name="Goldberg J."/>
            <person name="Griggs A."/>
            <person name="Gujja S."/>
            <person name="Heiman D."/>
            <person name="Hepburn T."/>
            <person name="Howarth C."/>
            <person name="Jen D."/>
            <person name="Larson L."/>
            <person name="Lewis B."/>
            <person name="Mehta T."/>
            <person name="Park D."/>
            <person name="Pearson M."/>
            <person name="Roberts A."/>
            <person name="Saif S."/>
            <person name="Shenoy N."/>
            <person name="Sisk P."/>
            <person name="Stolte C."/>
            <person name="Sykes S."/>
            <person name="Thomson T."/>
            <person name="Walk T."/>
            <person name="White J."/>
            <person name="Yandava C."/>
            <person name="Burger G."/>
            <person name="Gray M.W."/>
            <person name="Holland P.W.H."/>
            <person name="King N."/>
            <person name="Lang F.B.F."/>
            <person name="Roger A.J."/>
            <person name="Ruiz-Trillo I."/>
            <person name="Lander E."/>
            <person name="Nusbaum C."/>
        </authorList>
    </citation>
    <scope>NUCLEOTIDE SEQUENCE [LARGE SCALE GENOMIC DNA]</scope>
    <source>
        <strain evidence="7 8">DAOM BR117</strain>
    </source>
</reference>
<evidence type="ECO:0000313" key="8">
    <source>
        <dbReference type="Proteomes" id="UP000053201"/>
    </source>
</evidence>
<evidence type="ECO:0000256" key="4">
    <source>
        <dbReference type="ARBA" id="ARBA00023136"/>
    </source>
</evidence>
<dbReference type="GO" id="GO:0033617">
    <property type="term" value="P:mitochondrial respiratory chain complex IV assembly"/>
    <property type="evidence" value="ECO:0007669"/>
    <property type="project" value="TreeGrafter"/>
</dbReference>
<name>A0A0L0H7W2_SPIPD</name>
<evidence type="ECO:0000256" key="3">
    <source>
        <dbReference type="ARBA" id="ARBA00022989"/>
    </source>
</evidence>
<dbReference type="Proteomes" id="UP000053201">
    <property type="component" value="Unassembled WGS sequence"/>
</dbReference>
<proteinExistence type="predicted"/>
<dbReference type="InterPro" id="IPR040153">
    <property type="entry name" value="Rcf2"/>
</dbReference>
<dbReference type="OrthoDB" id="1915122at2759"/>
<protein>
    <recommendedName>
        <fullName evidence="6">HIG1 domain-containing protein</fullName>
    </recommendedName>
</protein>
<dbReference type="InterPro" id="IPR007667">
    <property type="entry name" value="Hypoxia_induced_domain"/>
</dbReference>
<sequence length="204" mass="22448">MSDSTLNSNVQAKSQVSAEEKEQLYNHIIWEGTKAAAVAAGVTTAAVVAADRTWPAFRRLRLPFKTFLVLGVTTGTFFTVSDRASIRVSRQLAQRIAIHPQQAEAEIRQLEPITGVRQWLIKHRYPLVMALWSGTLAGAFLYNWRRPDIPPAQKIINARLVAQVMALAGIGGIAALAATDPHEKQVDRHFEEVMNQGLQAVKAG</sequence>
<dbReference type="GeneID" id="27690474"/>
<feature type="domain" description="HIG1" evidence="6">
    <location>
        <begin position="94"/>
        <end position="188"/>
    </location>
</feature>
<evidence type="ECO:0000313" key="7">
    <source>
        <dbReference type="EMBL" id="KNC97317.1"/>
    </source>
</evidence>
<gene>
    <name evidence="7" type="ORF">SPPG_07246</name>
</gene>
<feature type="transmembrane region" description="Helical" evidence="5">
    <location>
        <begin position="62"/>
        <end position="80"/>
    </location>
</feature>
<dbReference type="STRING" id="645134.A0A0L0H7W2"/>
<dbReference type="FunCoup" id="A0A0L0H7W2">
    <property type="interactions" value="49"/>
</dbReference>
<feature type="transmembrane region" description="Helical" evidence="5">
    <location>
        <begin position="156"/>
        <end position="178"/>
    </location>
</feature>
<evidence type="ECO:0000256" key="2">
    <source>
        <dbReference type="ARBA" id="ARBA00022692"/>
    </source>
</evidence>
<keyword evidence="8" id="KW-1185">Reference proteome</keyword>
<dbReference type="PANTHER" id="PTHR28018">
    <property type="entry name" value="RESPIRATORY SUPERCOMPLEX FACTOR 2, MITOCHONDRIAL"/>
    <property type="match status" value="1"/>
</dbReference>
<keyword evidence="4 5" id="KW-0472">Membrane</keyword>
<keyword evidence="2 5" id="KW-0812">Transmembrane</keyword>
<comment type="subcellular location">
    <subcellularLocation>
        <location evidence="1">Mitochondrion</location>
    </subcellularLocation>
</comment>
<dbReference type="AlphaFoldDB" id="A0A0L0H7W2"/>
<keyword evidence="3 5" id="KW-1133">Transmembrane helix</keyword>
<evidence type="ECO:0000259" key="6">
    <source>
        <dbReference type="PROSITE" id="PS51503"/>
    </source>
</evidence>
<dbReference type="eggNOG" id="ENOG502S46H">
    <property type="taxonomic scope" value="Eukaryota"/>
</dbReference>
<dbReference type="InParanoid" id="A0A0L0H7W2"/>
<dbReference type="RefSeq" id="XP_016605357.1">
    <property type="nucleotide sequence ID" value="XM_016755410.1"/>
</dbReference>
<evidence type="ECO:0000256" key="1">
    <source>
        <dbReference type="ARBA" id="ARBA00004173"/>
    </source>
</evidence>
<evidence type="ECO:0000256" key="5">
    <source>
        <dbReference type="SAM" id="Phobius"/>
    </source>
</evidence>
<organism evidence="7 8">
    <name type="scientific">Spizellomyces punctatus (strain DAOM BR117)</name>
    <dbReference type="NCBI Taxonomy" id="645134"/>
    <lineage>
        <taxon>Eukaryota</taxon>
        <taxon>Fungi</taxon>
        <taxon>Fungi incertae sedis</taxon>
        <taxon>Chytridiomycota</taxon>
        <taxon>Chytridiomycota incertae sedis</taxon>
        <taxon>Chytridiomycetes</taxon>
        <taxon>Spizellomycetales</taxon>
        <taxon>Spizellomycetaceae</taxon>
        <taxon>Spizellomyces</taxon>
    </lineage>
</organism>
<dbReference type="GO" id="GO:0005739">
    <property type="term" value="C:mitochondrion"/>
    <property type="evidence" value="ECO:0007669"/>
    <property type="project" value="UniProtKB-SubCell"/>
</dbReference>
<dbReference type="EMBL" id="KQ257464">
    <property type="protein sequence ID" value="KNC97317.1"/>
    <property type="molecule type" value="Genomic_DNA"/>
</dbReference>
<dbReference type="PROSITE" id="PS51503">
    <property type="entry name" value="HIG1"/>
    <property type="match status" value="1"/>
</dbReference>
<dbReference type="VEuPathDB" id="FungiDB:SPPG_07246"/>
<feature type="transmembrane region" description="Helical" evidence="5">
    <location>
        <begin position="125"/>
        <end position="144"/>
    </location>
</feature>
<accession>A0A0L0H7W2</accession>
<dbReference type="PANTHER" id="PTHR28018:SF3">
    <property type="entry name" value="RESPIRATORY SUPERCOMPLEX FACTOR 2, MITOCHONDRIAL"/>
    <property type="match status" value="1"/>
</dbReference>